<protein>
    <submittedName>
        <fullName evidence="2">Uncharacterized protein</fullName>
    </submittedName>
</protein>
<feature type="region of interest" description="Disordered" evidence="1">
    <location>
        <begin position="13"/>
        <end position="43"/>
    </location>
</feature>
<keyword evidence="3" id="KW-1185">Reference proteome</keyword>
<dbReference type="AlphaFoldDB" id="A0A6A5KNI7"/>
<name>A0A6A5KNI7_9PLEO</name>
<reference evidence="2" key="1">
    <citation type="submission" date="2020-01" db="EMBL/GenBank/DDBJ databases">
        <authorList>
            <consortium name="DOE Joint Genome Institute"/>
            <person name="Haridas S."/>
            <person name="Albert R."/>
            <person name="Binder M."/>
            <person name="Bloem J."/>
            <person name="Labutti K."/>
            <person name="Salamov A."/>
            <person name="Andreopoulos B."/>
            <person name="Baker S.E."/>
            <person name="Barry K."/>
            <person name="Bills G."/>
            <person name="Bluhm B.H."/>
            <person name="Cannon C."/>
            <person name="Castanera R."/>
            <person name="Culley D.E."/>
            <person name="Daum C."/>
            <person name="Ezra D."/>
            <person name="Gonzalez J.B."/>
            <person name="Henrissat B."/>
            <person name="Kuo A."/>
            <person name="Liang C."/>
            <person name="Lipzen A."/>
            <person name="Lutzoni F."/>
            <person name="Magnuson J."/>
            <person name="Mondo S."/>
            <person name="Nolan M."/>
            <person name="Ohm R."/>
            <person name="Pangilinan J."/>
            <person name="Park H.-J."/>
            <person name="Ramirez L."/>
            <person name="Alfaro M."/>
            <person name="Sun H."/>
            <person name="Tritt A."/>
            <person name="Yoshinaga Y."/>
            <person name="Zwiers L.-H."/>
            <person name="Turgeon B.G."/>
            <person name="Goodwin S.B."/>
            <person name="Spatafora J.W."/>
            <person name="Crous P.W."/>
            <person name="Grigoriev I.V."/>
        </authorList>
    </citation>
    <scope>NUCLEOTIDE SEQUENCE</scope>
    <source>
        <strain evidence="2">P77</strain>
    </source>
</reference>
<accession>A0A6A5KNI7</accession>
<evidence type="ECO:0000256" key="1">
    <source>
        <dbReference type="SAM" id="MobiDB-lite"/>
    </source>
</evidence>
<dbReference type="Proteomes" id="UP000800040">
    <property type="component" value="Unassembled WGS sequence"/>
</dbReference>
<dbReference type="OrthoDB" id="3693030at2759"/>
<gene>
    <name evidence="2" type="ORF">BDW02DRAFT_596107</name>
</gene>
<dbReference type="EMBL" id="ML975269">
    <property type="protein sequence ID" value="KAF1836766.1"/>
    <property type="molecule type" value="Genomic_DNA"/>
</dbReference>
<proteinExistence type="predicted"/>
<evidence type="ECO:0000313" key="2">
    <source>
        <dbReference type="EMBL" id="KAF1836766.1"/>
    </source>
</evidence>
<evidence type="ECO:0000313" key="3">
    <source>
        <dbReference type="Proteomes" id="UP000800040"/>
    </source>
</evidence>
<sequence length="163" mass="18403">MKLINRLLHKHINHEQDSQPKAGSIPRLIRSPIKGKKQTVKPQPQARVLEAFDDPALPKILLRPATPPDGGTKLEDRIFERSRSVFILREPKPQQHRSSTGAVAGHLHVPSSKRLKVEEDNRATVPRGVTTSDREELDDVEGLDVHLDAECELDYRTYMVGLE</sequence>
<organism evidence="2 3">
    <name type="scientific">Decorospora gaudefroyi</name>
    <dbReference type="NCBI Taxonomy" id="184978"/>
    <lineage>
        <taxon>Eukaryota</taxon>
        <taxon>Fungi</taxon>
        <taxon>Dikarya</taxon>
        <taxon>Ascomycota</taxon>
        <taxon>Pezizomycotina</taxon>
        <taxon>Dothideomycetes</taxon>
        <taxon>Pleosporomycetidae</taxon>
        <taxon>Pleosporales</taxon>
        <taxon>Pleosporineae</taxon>
        <taxon>Pleosporaceae</taxon>
        <taxon>Decorospora</taxon>
    </lineage>
</organism>